<comment type="caution">
    <text evidence="2">The sequence shown here is derived from an EMBL/GenBank/DDBJ whole genome shotgun (WGS) entry which is preliminary data.</text>
</comment>
<feature type="region of interest" description="Disordered" evidence="1">
    <location>
        <begin position="110"/>
        <end position="155"/>
    </location>
</feature>
<protein>
    <submittedName>
        <fullName evidence="2">Uncharacterized protein</fullName>
    </submittedName>
</protein>
<accession>A0AAD9RF35</accession>
<dbReference type="Proteomes" id="UP001258017">
    <property type="component" value="Unassembled WGS sequence"/>
</dbReference>
<feature type="compositionally biased region" description="Acidic residues" evidence="1">
    <location>
        <begin position="110"/>
        <end position="130"/>
    </location>
</feature>
<feature type="compositionally biased region" description="Basic and acidic residues" evidence="1">
    <location>
        <begin position="131"/>
        <end position="143"/>
    </location>
</feature>
<proteinExistence type="predicted"/>
<dbReference type="AlphaFoldDB" id="A0AAD9RF35"/>
<dbReference type="EMBL" id="JAIFRP010000228">
    <property type="protein sequence ID" value="KAK2578592.1"/>
    <property type="molecule type" value="Genomic_DNA"/>
</dbReference>
<gene>
    <name evidence="2" type="ORF">KPH14_000926</name>
</gene>
<evidence type="ECO:0000313" key="3">
    <source>
        <dbReference type="Proteomes" id="UP001258017"/>
    </source>
</evidence>
<evidence type="ECO:0000256" key="1">
    <source>
        <dbReference type="SAM" id="MobiDB-lite"/>
    </source>
</evidence>
<name>A0AAD9RF35_9HYME</name>
<reference evidence="2" key="1">
    <citation type="submission" date="2021-08" db="EMBL/GenBank/DDBJ databases">
        <authorList>
            <person name="Misof B."/>
            <person name="Oliver O."/>
            <person name="Podsiadlowski L."/>
            <person name="Donath A."/>
            <person name="Peters R."/>
            <person name="Mayer C."/>
            <person name="Rust J."/>
            <person name="Gunkel S."/>
            <person name="Lesny P."/>
            <person name="Martin S."/>
            <person name="Oeyen J.P."/>
            <person name="Petersen M."/>
            <person name="Panagiotis P."/>
            <person name="Wilbrandt J."/>
            <person name="Tanja T."/>
        </authorList>
    </citation>
    <scope>NUCLEOTIDE SEQUENCE</scope>
    <source>
        <strain evidence="2">GBR_01_08_01A</strain>
        <tissue evidence="2">Thorax + abdomen</tissue>
    </source>
</reference>
<evidence type="ECO:0000313" key="2">
    <source>
        <dbReference type="EMBL" id="KAK2578592.1"/>
    </source>
</evidence>
<sequence length="177" mass="19798">MTSLRQISGVHENVSTTSTKAIKAFHNLIFGSEGDRKNGSRLGELSGFKFEEDSDEYKEKVTWMENTLTAGDLTAICNILRLDYNGDVGTVVSRICKHVTNLRLLNDAVNGDETEEEDDKTEEEDIEEDKGENIERGAERVVARSEAPVMPKSTLSFRDVEDTIRSFSGDNEYPVKT</sequence>
<reference evidence="2" key="2">
    <citation type="journal article" date="2023" name="Commun. Biol.">
        <title>Intrasexual cuticular hydrocarbon dimorphism in a wasp sheds light on hydrocarbon biosynthesis genes in Hymenoptera.</title>
        <authorList>
            <person name="Moris V.C."/>
            <person name="Podsiadlowski L."/>
            <person name="Martin S."/>
            <person name="Oeyen J.P."/>
            <person name="Donath A."/>
            <person name="Petersen M."/>
            <person name="Wilbrandt J."/>
            <person name="Misof B."/>
            <person name="Liedtke D."/>
            <person name="Thamm M."/>
            <person name="Scheiner R."/>
            <person name="Schmitt T."/>
            <person name="Niehuis O."/>
        </authorList>
    </citation>
    <scope>NUCLEOTIDE SEQUENCE</scope>
    <source>
        <strain evidence="2">GBR_01_08_01A</strain>
    </source>
</reference>
<keyword evidence="3" id="KW-1185">Reference proteome</keyword>
<organism evidence="2 3">
    <name type="scientific">Odynerus spinipes</name>
    <dbReference type="NCBI Taxonomy" id="1348599"/>
    <lineage>
        <taxon>Eukaryota</taxon>
        <taxon>Metazoa</taxon>
        <taxon>Ecdysozoa</taxon>
        <taxon>Arthropoda</taxon>
        <taxon>Hexapoda</taxon>
        <taxon>Insecta</taxon>
        <taxon>Pterygota</taxon>
        <taxon>Neoptera</taxon>
        <taxon>Endopterygota</taxon>
        <taxon>Hymenoptera</taxon>
        <taxon>Apocrita</taxon>
        <taxon>Aculeata</taxon>
        <taxon>Vespoidea</taxon>
        <taxon>Vespidae</taxon>
        <taxon>Eumeninae</taxon>
        <taxon>Odynerus</taxon>
    </lineage>
</organism>